<gene>
    <name evidence="2" type="ORF">MAR_014415</name>
</gene>
<proteinExistence type="predicted"/>
<keyword evidence="3" id="KW-1185">Reference proteome</keyword>
<sequence length="147" mass="16239">MSMKLMMDIRESLSVSDSPESTACGGRNTWMLDNVTRRNEQVYSEGVGANDPVLKQKVDELFLRWISAQDTQSMLRENLRQLLHGEPLTATYPGASVSKGANKGQSPRMRPGSPPLSSSKLPSPRSPRRPLTTKNNHRAGNGNSKNF</sequence>
<protein>
    <submittedName>
        <fullName evidence="2">Uncharacterized protein</fullName>
    </submittedName>
</protein>
<accession>A0ABY7G6Q4</accession>
<organism evidence="2 3">
    <name type="scientific">Mya arenaria</name>
    <name type="common">Soft-shell clam</name>
    <dbReference type="NCBI Taxonomy" id="6604"/>
    <lineage>
        <taxon>Eukaryota</taxon>
        <taxon>Metazoa</taxon>
        <taxon>Spiralia</taxon>
        <taxon>Lophotrochozoa</taxon>
        <taxon>Mollusca</taxon>
        <taxon>Bivalvia</taxon>
        <taxon>Autobranchia</taxon>
        <taxon>Heteroconchia</taxon>
        <taxon>Euheterodonta</taxon>
        <taxon>Imparidentia</taxon>
        <taxon>Neoheterodontei</taxon>
        <taxon>Myida</taxon>
        <taxon>Myoidea</taxon>
        <taxon>Myidae</taxon>
        <taxon>Mya</taxon>
    </lineage>
</organism>
<evidence type="ECO:0000256" key="1">
    <source>
        <dbReference type="SAM" id="MobiDB-lite"/>
    </source>
</evidence>
<dbReference type="Proteomes" id="UP001164746">
    <property type="component" value="Chromosome 15"/>
</dbReference>
<evidence type="ECO:0000313" key="3">
    <source>
        <dbReference type="Proteomes" id="UP001164746"/>
    </source>
</evidence>
<reference evidence="2" key="1">
    <citation type="submission" date="2022-11" db="EMBL/GenBank/DDBJ databases">
        <title>Centuries of genome instability and evolution in soft-shell clam transmissible cancer (bioRxiv).</title>
        <authorList>
            <person name="Hart S.F.M."/>
            <person name="Yonemitsu M.A."/>
            <person name="Giersch R.M."/>
            <person name="Beal B.F."/>
            <person name="Arriagada G."/>
            <person name="Davis B.W."/>
            <person name="Ostrander E.A."/>
            <person name="Goff S.P."/>
            <person name="Metzger M.J."/>
        </authorList>
    </citation>
    <scope>NUCLEOTIDE SEQUENCE</scope>
    <source>
        <strain evidence="2">MELC-2E11</strain>
        <tissue evidence="2">Siphon/mantle</tissue>
    </source>
</reference>
<evidence type="ECO:0000313" key="2">
    <source>
        <dbReference type="EMBL" id="WAR28711.1"/>
    </source>
</evidence>
<name>A0ABY7G6Q4_MYAAR</name>
<dbReference type="EMBL" id="CP111026">
    <property type="protein sequence ID" value="WAR28711.1"/>
    <property type="molecule type" value="Genomic_DNA"/>
</dbReference>
<feature type="region of interest" description="Disordered" evidence="1">
    <location>
        <begin position="87"/>
        <end position="147"/>
    </location>
</feature>